<accession>A0AAE0VQM3</accession>
<dbReference type="AlphaFoldDB" id="A0AAE0VQM3"/>
<protein>
    <submittedName>
        <fullName evidence="1">Uncharacterized protein</fullName>
    </submittedName>
</protein>
<sequence>MCHKSTSSTACYTCPAVLKYISNNHQSYQSEKKGHSDIIFRAISNMLHDQYKNTKLYDHSCISESLLLGLNAIFQHMIGFKWQPVYLVEEEPPNHRKLLASFLTKKLSSVQNRNADTNDNIYDKM</sequence>
<organism evidence="1 2">
    <name type="scientific">Potamilus streckersoni</name>
    <dbReference type="NCBI Taxonomy" id="2493646"/>
    <lineage>
        <taxon>Eukaryota</taxon>
        <taxon>Metazoa</taxon>
        <taxon>Spiralia</taxon>
        <taxon>Lophotrochozoa</taxon>
        <taxon>Mollusca</taxon>
        <taxon>Bivalvia</taxon>
        <taxon>Autobranchia</taxon>
        <taxon>Heteroconchia</taxon>
        <taxon>Palaeoheterodonta</taxon>
        <taxon>Unionida</taxon>
        <taxon>Unionoidea</taxon>
        <taxon>Unionidae</taxon>
        <taxon>Ambleminae</taxon>
        <taxon>Lampsilini</taxon>
        <taxon>Potamilus</taxon>
    </lineage>
</organism>
<keyword evidence="2" id="KW-1185">Reference proteome</keyword>
<evidence type="ECO:0000313" key="2">
    <source>
        <dbReference type="Proteomes" id="UP001195483"/>
    </source>
</evidence>
<reference evidence="1" key="3">
    <citation type="submission" date="2023-05" db="EMBL/GenBank/DDBJ databases">
        <authorList>
            <person name="Smith C.H."/>
        </authorList>
    </citation>
    <scope>NUCLEOTIDE SEQUENCE</scope>
    <source>
        <strain evidence="1">CHS0354</strain>
        <tissue evidence="1">Mantle</tissue>
    </source>
</reference>
<dbReference type="EMBL" id="JAEAOA010001226">
    <property type="protein sequence ID" value="KAK3585435.1"/>
    <property type="molecule type" value="Genomic_DNA"/>
</dbReference>
<dbReference type="Proteomes" id="UP001195483">
    <property type="component" value="Unassembled WGS sequence"/>
</dbReference>
<gene>
    <name evidence="1" type="ORF">CHS0354_020153</name>
</gene>
<proteinExistence type="predicted"/>
<name>A0AAE0VQM3_9BIVA</name>
<reference evidence="1" key="1">
    <citation type="journal article" date="2021" name="Genome Biol. Evol.">
        <title>A High-Quality Reference Genome for a Parasitic Bivalve with Doubly Uniparental Inheritance (Bivalvia: Unionida).</title>
        <authorList>
            <person name="Smith C.H."/>
        </authorList>
    </citation>
    <scope>NUCLEOTIDE SEQUENCE</scope>
    <source>
        <strain evidence="1">CHS0354</strain>
    </source>
</reference>
<reference evidence="1" key="2">
    <citation type="journal article" date="2021" name="Genome Biol. Evol.">
        <title>Developing a high-quality reference genome for a parasitic bivalve with doubly uniparental inheritance (Bivalvia: Unionida).</title>
        <authorList>
            <person name="Smith C.H."/>
        </authorList>
    </citation>
    <scope>NUCLEOTIDE SEQUENCE</scope>
    <source>
        <strain evidence="1">CHS0354</strain>
        <tissue evidence="1">Mantle</tissue>
    </source>
</reference>
<evidence type="ECO:0000313" key="1">
    <source>
        <dbReference type="EMBL" id="KAK3585435.1"/>
    </source>
</evidence>
<comment type="caution">
    <text evidence="1">The sequence shown here is derived from an EMBL/GenBank/DDBJ whole genome shotgun (WGS) entry which is preliminary data.</text>
</comment>